<dbReference type="NCBIfam" id="TIGR03353">
    <property type="entry name" value="VI_chp_4"/>
    <property type="match status" value="1"/>
</dbReference>
<protein>
    <submittedName>
        <fullName evidence="2">Uncharacterized protein conserved in bacteria</fullName>
    </submittedName>
</protein>
<name>A0A448SWI7_SERRU</name>
<evidence type="ECO:0000256" key="1">
    <source>
        <dbReference type="SAM" id="Coils"/>
    </source>
</evidence>
<keyword evidence="1" id="KW-0175">Coiled coil</keyword>
<sequence length="444" mass="49479">MKIYRPLWTDGAVLAPQQFQQQSRWDAHVADRVAAMSLANTWGVLHAEFDIAALSLSRLNATRLAVRFQDGTLIDTELADNLPAVCDLADVQDRDRVEVVLALPLLSANGANLDDGKGSERPQRWQQEWVTVQELAGNERTEIAVLRHTVSLRFAHQENGAWLTCPVARLVRNMQGQWAMDNDFIPPALAFSASPLLVQALSDLLHRLQARRKRLMQMRRESNERLADFAVADVSLFWLLNALNSAEPVLNELFQAPSRHPEFFYRELARLAGGLLTFSLTHSAEDIPPYQHAAPEQVFPPLFTLLDSLLEASLPSRVVSIELEHVGQFWQGTLHDARLREGADFYLSVRSPIANHLLQTQFPMLCKAGSYEDVSDVVNVAMNGIALKPLAHVPAAIPLRLENQYFALDLNGQAAQAMLTAGNCAFYIPAALGEVKLELYAVLR</sequence>
<evidence type="ECO:0000313" key="3">
    <source>
        <dbReference type="Proteomes" id="UP000281904"/>
    </source>
</evidence>
<gene>
    <name evidence="2" type="ORF">NCTC10036_04553</name>
</gene>
<organism evidence="2 3">
    <name type="scientific">Serratia rubidaea</name>
    <name type="common">Serratia marinorubra</name>
    <dbReference type="NCBI Taxonomy" id="61652"/>
    <lineage>
        <taxon>Bacteria</taxon>
        <taxon>Pseudomonadati</taxon>
        <taxon>Pseudomonadota</taxon>
        <taxon>Gammaproteobacteria</taxon>
        <taxon>Enterobacterales</taxon>
        <taxon>Yersiniaceae</taxon>
        <taxon>Serratia</taxon>
    </lineage>
</organism>
<feature type="coiled-coil region" evidence="1">
    <location>
        <begin position="198"/>
        <end position="225"/>
    </location>
</feature>
<reference evidence="2 3" key="1">
    <citation type="submission" date="2018-12" db="EMBL/GenBank/DDBJ databases">
        <authorList>
            <consortium name="Pathogen Informatics"/>
        </authorList>
    </citation>
    <scope>NUCLEOTIDE SEQUENCE [LARGE SCALE GENOMIC DNA]</scope>
    <source>
        <strain evidence="2 3">NCTC10036</strain>
    </source>
</reference>
<dbReference type="Proteomes" id="UP000281904">
    <property type="component" value="Chromosome"/>
</dbReference>
<dbReference type="PANTHER" id="PTHR35566">
    <property type="entry name" value="BLR3599 PROTEIN"/>
    <property type="match status" value="1"/>
</dbReference>
<dbReference type="Pfam" id="PF05936">
    <property type="entry name" value="T6SS_VasE"/>
    <property type="match status" value="1"/>
</dbReference>
<accession>A0A448SWI7</accession>
<evidence type="ECO:0000313" key="2">
    <source>
        <dbReference type="EMBL" id="VEI72028.1"/>
    </source>
</evidence>
<dbReference type="PANTHER" id="PTHR35566:SF1">
    <property type="entry name" value="TYPE VI SECRETION SYSTEM BASEPLATE COMPONENT TSSK1"/>
    <property type="match status" value="1"/>
</dbReference>
<dbReference type="InterPro" id="IPR010263">
    <property type="entry name" value="T6SS_TssK"/>
</dbReference>
<dbReference type="AlphaFoldDB" id="A0A448SWI7"/>
<proteinExistence type="predicted"/>
<dbReference type="RefSeq" id="WP_126533256.1">
    <property type="nucleotide sequence ID" value="NZ_LR134493.1"/>
</dbReference>
<dbReference type="EMBL" id="LR134493">
    <property type="protein sequence ID" value="VEI72028.1"/>
    <property type="molecule type" value="Genomic_DNA"/>
</dbReference>